<protein>
    <submittedName>
        <fullName evidence="1">Uncharacterized protein</fullName>
    </submittedName>
</protein>
<proteinExistence type="predicted"/>
<dbReference type="EMBL" id="JAKEVY010000007">
    <property type="protein sequence ID" value="MCF1716849.1"/>
    <property type="molecule type" value="Genomic_DNA"/>
</dbReference>
<reference evidence="1 2" key="1">
    <citation type="submission" date="2022-01" db="EMBL/GenBank/DDBJ databases">
        <title>Flavihumibacter sp. nov., isolated from sediment of a river.</title>
        <authorList>
            <person name="Liu H."/>
        </authorList>
    </citation>
    <scope>NUCLEOTIDE SEQUENCE [LARGE SCALE GENOMIC DNA]</scope>
    <source>
        <strain evidence="1 2">RY-1</strain>
    </source>
</reference>
<comment type="caution">
    <text evidence="1">The sequence shown here is derived from an EMBL/GenBank/DDBJ whole genome shotgun (WGS) entry which is preliminary data.</text>
</comment>
<dbReference type="Proteomes" id="UP001200145">
    <property type="component" value="Unassembled WGS sequence"/>
</dbReference>
<organism evidence="1 2">
    <name type="scientific">Flavihumibacter fluminis</name>
    <dbReference type="NCBI Taxonomy" id="2909236"/>
    <lineage>
        <taxon>Bacteria</taxon>
        <taxon>Pseudomonadati</taxon>
        <taxon>Bacteroidota</taxon>
        <taxon>Chitinophagia</taxon>
        <taxon>Chitinophagales</taxon>
        <taxon>Chitinophagaceae</taxon>
        <taxon>Flavihumibacter</taxon>
    </lineage>
</organism>
<evidence type="ECO:0000313" key="2">
    <source>
        <dbReference type="Proteomes" id="UP001200145"/>
    </source>
</evidence>
<keyword evidence="2" id="KW-1185">Reference proteome</keyword>
<dbReference type="RefSeq" id="WP_234868376.1">
    <property type="nucleotide sequence ID" value="NZ_JAKEVY010000007.1"/>
</dbReference>
<gene>
    <name evidence="1" type="ORF">L0U88_19560</name>
</gene>
<evidence type="ECO:0000313" key="1">
    <source>
        <dbReference type="EMBL" id="MCF1716849.1"/>
    </source>
</evidence>
<sequence>MQGQYWKKIIPNALNSDTSVIYNWEEHNSYHSAYGKLVFLKSGRFIFNSQRPFGSHEYSEGDYTIKKDTLILNTDFREGNLEIKVEYSENELNETPPRRLSFARNLNGKLLRKARYLMNYDTAIDKSYYADFPMSFYANDFLYNITALKLEVYPGISSQWIPILKNRNYLIVTVLSHIDFNEFKPRILTNYKLLKSEDTLIDFEGGL</sequence>
<name>A0ABS9BMA5_9BACT</name>
<accession>A0ABS9BMA5</accession>